<sequence length="298" mass="34043">MKLLLKASCIFFLVILLLLISFGSFDKADDTHVSKKPILTQGEKPKTTVDTAVGRYVRGVGHCLRLKTRIGSAQQTRKALEELWRILPTATDQCSVNAQISLRSYPTHDTYNIYFIQNMNTTLAETTCTVVSLENARNAAAEERLLEENSKCRLLAIDDKRAHNESERVRHLPFSLLASRSERDSSGGDGIVNLIGNRVGDIIDLLVIGSEGNSYDYAEMVLTESNKVVVCQVNLLYHEPKDANISRFFEMVHNLTVDERYALMRADRDRYATKMQLFFVNHREQYCLDRYLRMYTFD</sequence>
<name>A0A7I4YMG9_HAECO</name>
<dbReference type="AlphaFoldDB" id="A0A7I4YMG9"/>
<evidence type="ECO:0000313" key="2">
    <source>
        <dbReference type="Proteomes" id="UP000025227"/>
    </source>
</evidence>
<accession>A0A7I4YMG9</accession>
<protein>
    <submittedName>
        <fullName evidence="3">Methyltransf_21 domain-containing protein</fullName>
    </submittedName>
</protein>
<dbReference type="OMA" id="YCLDRYL"/>
<proteinExistence type="predicted"/>
<keyword evidence="2" id="KW-1185">Reference proteome</keyword>
<evidence type="ECO:0000256" key="1">
    <source>
        <dbReference type="SAM" id="SignalP"/>
    </source>
</evidence>
<keyword evidence="1" id="KW-0732">Signal</keyword>
<dbReference type="PANTHER" id="PTHR22989">
    <property type="entry name" value="UNCHARACTERIZED DUF13 C.ELEGANS"/>
    <property type="match status" value="1"/>
</dbReference>
<feature type="signal peptide" evidence="1">
    <location>
        <begin position="1"/>
        <end position="28"/>
    </location>
</feature>
<dbReference type="OrthoDB" id="5835310at2759"/>
<dbReference type="Proteomes" id="UP000025227">
    <property type="component" value="Unplaced"/>
</dbReference>
<reference evidence="3" key="1">
    <citation type="submission" date="2020-12" db="UniProtKB">
        <authorList>
            <consortium name="WormBaseParasite"/>
        </authorList>
    </citation>
    <scope>IDENTIFICATION</scope>
    <source>
        <strain evidence="3">MHco3</strain>
    </source>
</reference>
<evidence type="ECO:0000313" key="3">
    <source>
        <dbReference type="WBParaSite" id="HCON_00110200-00001"/>
    </source>
</evidence>
<feature type="chain" id="PRO_5029756674" evidence="1">
    <location>
        <begin position="29"/>
        <end position="298"/>
    </location>
</feature>
<organism evidence="2 3">
    <name type="scientific">Haemonchus contortus</name>
    <name type="common">Barber pole worm</name>
    <dbReference type="NCBI Taxonomy" id="6289"/>
    <lineage>
        <taxon>Eukaryota</taxon>
        <taxon>Metazoa</taxon>
        <taxon>Ecdysozoa</taxon>
        <taxon>Nematoda</taxon>
        <taxon>Chromadorea</taxon>
        <taxon>Rhabditida</taxon>
        <taxon>Rhabditina</taxon>
        <taxon>Rhabditomorpha</taxon>
        <taxon>Strongyloidea</taxon>
        <taxon>Trichostrongylidae</taxon>
        <taxon>Haemonchus</taxon>
    </lineage>
</organism>
<dbReference type="PANTHER" id="PTHR22989:SF20">
    <property type="entry name" value="USP DOMAIN-CONTAINING PROTEIN"/>
    <property type="match status" value="1"/>
</dbReference>
<dbReference type="WBParaSite" id="HCON_00110200-00001">
    <property type="protein sequence ID" value="HCON_00110200-00001"/>
    <property type="gene ID" value="HCON_00110200"/>
</dbReference>